<protein>
    <submittedName>
        <fullName evidence="3">Diguanylate cyclase (GGDEF)-like protein</fullName>
    </submittedName>
</protein>
<dbReference type="Gene3D" id="3.30.70.270">
    <property type="match status" value="1"/>
</dbReference>
<feature type="transmembrane region" description="Helical" evidence="1">
    <location>
        <begin position="289"/>
        <end position="309"/>
    </location>
</feature>
<sequence>MKKLVFSIFTFILLFLFLNQIIKVDGIPLNDINFPYTTLSKPSTITLSTTIKVDQFYNYLFFGKVSASKIKIFVENDEIFELGSVSGNLWPKAIIVKIPEKFNNQKVILKVVLFGTYDIGIHYTPVLTNQKTANLHATLIKLFRQDFYIFSQGITFIVGIILILSSLKFEKNIEKSIFYTGLSSIFTFLMLFDFQFRTYSGDISTFIFFRKIFISSGVLALCFNIIGFNSLLNKNKKIFLFPSLISLSIFFTFNSLSSFNLLNSILNVYIIILSAFIFYLVYKNKLKMFYFNTNFLILSIIQTIYLLFSKTSNEIMLPYGIVIFRTGISLILIKKFEEIVKEKENLKGLTVIDPMTQLFNRNIIENVPNKGKLILIDLDNFKKLNDTLGHQFGDKILKEFANILKENTRSTDYVIRLGGDEFAIVTDTKKPEELINRIRKISINKLKLDFSYGISNNFNFDKAYSVADKRLYTMKNEKKKKKK</sequence>
<keyword evidence="1" id="KW-1133">Transmembrane helix</keyword>
<dbReference type="EMBL" id="JACHEX010000003">
    <property type="protein sequence ID" value="MBB6062745.1"/>
    <property type="molecule type" value="Genomic_DNA"/>
</dbReference>
<evidence type="ECO:0000259" key="2">
    <source>
        <dbReference type="PROSITE" id="PS50887"/>
    </source>
</evidence>
<accession>A0A841GL69</accession>
<evidence type="ECO:0000256" key="1">
    <source>
        <dbReference type="SAM" id="Phobius"/>
    </source>
</evidence>
<feature type="transmembrane region" description="Helical" evidence="1">
    <location>
        <begin position="208"/>
        <end position="226"/>
    </location>
</feature>
<feature type="transmembrane region" description="Helical" evidence="1">
    <location>
        <begin position="177"/>
        <end position="196"/>
    </location>
</feature>
<dbReference type="SMART" id="SM00267">
    <property type="entry name" value="GGDEF"/>
    <property type="match status" value="1"/>
</dbReference>
<dbReference type="PANTHER" id="PTHR45138:SF6">
    <property type="entry name" value="DIGUANYLATE CYCLASE DGCN"/>
    <property type="match status" value="1"/>
</dbReference>
<dbReference type="GO" id="GO:0043709">
    <property type="term" value="P:cell adhesion involved in single-species biofilm formation"/>
    <property type="evidence" value="ECO:0007669"/>
    <property type="project" value="TreeGrafter"/>
</dbReference>
<comment type="caution">
    <text evidence="3">The sequence shown here is derived from an EMBL/GenBank/DDBJ whole genome shotgun (WGS) entry which is preliminary data.</text>
</comment>
<dbReference type="SUPFAM" id="SSF55073">
    <property type="entry name" value="Nucleotide cyclase"/>
    <property type="match status" value="1"/>
</dbReference>
<keyword evidence="1" id="KW-0812">Transmembrane</keyword>
<keyword evidence="1" id="KW-0472">Membrane</keyword>
<evidence type="ECO:0000313" key="4">
    <source>
        <dbReference type="Proteomes" id="UP000555828"/>
    </source>
</evidence>
<keyword evidence="4" id="KW-1185">Reference proteome</keyword>
<dbReference type="GO" id="GO:1902201">
    <property type="term" value="P:negative regulation of bacterial-type flagellum-dependent cell motility"/>
    <property type="evidence" value="ECO:0007669"/>
    <property type="project" value="TreeGrafter"/>
</dbReference>
<dbReference type="PROSITE" id="PS50887">
    <property type="entry name" value="GGDEF"/>
    <property type="match status" value="1"/>
</dbReference>
<name>A0A841GL69_9BACT</name>
<dbReference type="GO" id="GO:0005886">
    <property type="term" value="C:plasma membrane"/>
    <property type="evidence" value="ECO:0007669"/>
    <property type="project" value="TreeGrafter"/>
</dbReference>
<dbReference type="InterPro" id="IPR000160">
    <property type="entry name" value="GGDEF_dom"/>
</dbReference>
<dbReference type="RefSeq" id="WP_184619391.1">
    <property type="nucleotide sequence ID" value="NZ_JACHEX010000003.1"/>
</dbReference>
<feature type="transmembrane region" description="Helical" evidence="1">
    <location>
        <begin position="262"/>
        <end position="282"/>
    </location>
</feature>
<reference evidence="3 4" key="1">
    <citation type="submission" date="2020-08" db="EMBL/GenBank/DDBJ databases">
        <title>Genomic Encyclopedia of Type Strains, Phase IV (KMG-IV): sequencing the most valuable type-strain genomes for metagenomic binning, comparative biology and taxonomic classification.</title>
        <authorList>
            <person name="Goeker M."/>
        </authorList>
    </citation>
    <scope>NUCLEOTIDE SEQUENCE [LARGE SCALE GENOMIC DNA]</scope>
    <source>
        <strain evidence="3 4">DSM 13481</strain>
    </source>
</reference>
<dbReference type="Proteomes" id="UP000555828">
    <property type="component" value="Unassembled WGS sequence"/>
</dbReference>
<dbReference type="Pfam" id="PF00990">
    <property type="entry name" value="GGDEF"/>
    <property type="match status" value="1"/>
</dbReference>
<gene>
    <name evidence="3" type="ORF">HNP65_001197</name>
</gene>
<dbReference type="InterPro" id="IPR029787">
    <property type="entry name" value="Nucleotide_cyclase"/>
</dbReference>
<dbReference type="NCBIfam" id="TIGR00254">
    <property type="entry name" value="GGDEF"/>
    <property type="match status" value="1"/>
</dbReference>
<proteinExistence type="predicted"/>
<organism evidence="3 4">
    <name type="scientific">Thermosipho japonicus</name>
    <dbReference type="NCBI Taxonomy" id="90323"/>
    <lineage>
        <taxon>Bacteria</taxon>
        <taxon>Thermotogati</taxon>
        <taxon>Thermotogota</taxon>
        <taxon>Thermotogae</taxon>
        <taxon>Thermotogales</taxon>
        <taxon>Fervidobacteriaceae</taxon>
        <taxon>Thermosipho</taxon>
    </lineage>
</organism>
<dbReference type="PANTHER" id="PTHR45138">
    <property type="entry name" value="REGULATORY COMPONENTS OF SENSORY TRANSDUCTION SYSTEM"/>
    <property type="match status" value="1"/>
</dbReference>
<feature type="domain" description="GGDEF" evidence="2">
    <location>
        <begin position="369"/>
        <end position="483"/>
    </location>
</feature>
<dbReference type="GO" id="GO:0052621">
    <property type="term" value="F:diguanylate cyclase activity"/>
    <property type="evidence" value="ECO:0007669"/>
    <property type="project" value="TreeGrafter"/>
</dbReference>
<dbReference type="InterPro" id="IPR050469">
    <property type="entry name" value="Diguanylate_Cyclase"/>
</dbReference>
<feature type="transmembrane region" description="Helical" evidence="1">
    <location>
        <begin position="315"/>
        <end position="333"/>
    </location>
</feature>
<dbReference type="InterPro" id="IPR043128">
    <property type="entry name" value="Rev_trsase/Diguanyl_cyclase"/>
</dbReference>
<feature type="transmembrane region" description="Helical" evidence="1">
    <location>
        <begin position="147"/>
        <end position="165"/>
    </location>
</feature>
<feature type="transmembrane region" description="Helical" evidence="1">
    <location>
        <begin position="238"/>
        <end position="256"/>
    </location>
</feature>
<dbReference type="AlphaFoldDB" id="A0A841GL69"/>
<evidence type="ECO:0000313" key="3">
    <source>
        <dbReference type="EMBL" id="MBB6062745.1"/>
    </source>
</evidence>
<dbReference type="CDD" id="cd01949">
    <property type="entry name" value="GGDEF"/>
    <property type="match status" value="1"/>
</dbReference>